<keyword evidence="3 6" id="KW-0799">Topoisomerase</keyword>
<dbReference type="SUPFAM" id="SSF56719">
    <property type="entry name" value="Type II DNA topoisomerase"/>
    <property type="match status" value="1"/>
</dbReference>
<evidence type="ECO:0000256" key="7">
    <source>
        <dbReference type="SAM" id="Coils"/>
    </source>
</evidence>
<dbReference type="GO" id="GO:0003677">
    <property type="term" value="F:DNA binding"/>
    <property type="evidence" value="ECO:0007669"/>
    <property type="project" value="UniProtKB-UniRule"/>
</dbReference>
<dbReference type="InterPro" id="IPR013760">
    <property type="entry name" value="Topo_IIA-like_dom_sf"/>
</dbReference>
<dbReference type="EMBL" id="LR134384">
    <property type="protein sequence ID" value="VEH14098.1"/>
    <property type="molecule type" value="Genomic_DNA"/>
</dbReference>
<evidence type="ECO:0000256" key="8">
    <source>
        <dbReference type="SAM" id="MobiDB-lite"/>
    </source>
</evidence>
<evidence type="ECO:0000256" key="5">
    <source>
        <dbReference type="ARBA" id="ARBA00023235"/>
    </source>
</evidence>
<evidence type="ECO:0000259" key="9">
    <source>
        <dbReference type="PROSITE" id="PS52040"/>
    </source>
</evidence>
<dbReference type="KEGG" id="poc:NCTC13071_00065"/>
<comment type="catalytic activity">
    <reaction evidence="1 6">
        <text>ATP-dependent breakage, passage and rejoining of double-stranded DNA.</text>
        <dbReference type="EC" id="5.6.2.2"/>
    </reaction>
</comment>
<feature type="region of interest" description="Disordered" evidence="8">
    <location>
        <begin position="953"/>
        <end position="985"/>
    </location>
</feature>
<dbReference type="GO" id="GO:0005737">
    <property type="term" value="C:cytoplasm"/>
    <property type="evidence" value="ECO:0007669"/>
    <property type="project" value="TreeGrafter"/>
</dbReference>
<feature type="domain" description="Topo IIA-type catalytic" evidence="9">
    <location>
        <begin position="163"/>
        <end position="572"/>
    </location>
</feature>
<dbReference type="GO" id="GO:0003918">
    <property type="term" value="F:DNA topoisomerase type II (double strand cut, ATP-hydrolyzing) activity"/>
    <property type="evidence" value="ECO:0007669"/>
    <property type="project" value="UniProtKB-EC"/>
</dbReference>
<feature type="coiled-coil region" evidence="7">
    <location>
        <begin position="548"/>
        <end position="575"/>
    </location>
</feature>
<dbReference type="InterPro" id="IPR002205">
    <property type="entry name" value="Topo_IIA_dom_A"/>
</dbReference>
<dbReference type="GO" id="GO:0006265">
    <property type="term" value="P:DNA topological change"/>
    <property type="evidence" value="ECO:0007669"/>
    <property type="project" value="UniProtKB-UniRule"/>
</dbReference>
<proteinExistence type="inferred from homology"/>
<feature type="compositionally biased region" description="Acidic residues" evidence="8">
    <location>
        <begin position="960"/>
        <end position="976"/>
    </location>
</feature>
<dbReference type="SMART" id="SM00434">
    <property type="entry name" value="TOP4c"/>
    <property type="match status" value="1"/>
</dbReference>
<evidence type="ECO:0000313" key="11">
    <source>
        <dbReference type="Proteomes" id="UP000274578"/>
    </source>
</evidence>
<keyword evidence="5 6" id="KW-0413">Isomerase</keyword>
<evidence type="ECO:0000256" key="6">
    <source>
        <dbReference type="PROSITE-ProRule" id="PRU01384"/>
    </source>
</evidence>
<reference evidence="10 11" key="1">
    <citation type="submission" date="2018-12" db="EMBL/GenBank/DDBJ databases">
        <authorList>
            <consortium name="Pathogen Informatics"/>
        </authorList>
    </citation>
    <scope>NUCLEOTIDE SEQUENCE [LARGE SCALE GENOMIC DNA]</scope>
    <source>
        <strain evidence="10 11">NCTC13071</strain>
    </source>
</reference>
<dbReference type="PROSITE" id="PS52040">
    <property type="entry name" value="TOPO_IIA"/>
    <property type="match status" value="1"/>
</dbReference>
<evidence type="ECO:0000313" key="10">
    <source>
        <dbReference type="EMBL" id="VEH14098.1"/>
    </source>
</evidence>
<protein>
    <submittedName>
        <fullName evidence="10">DNA gyrase subunit A</fullName>
        <ecNumber evidence="10">5.99.1.3</ecNumber>
    </submittedName>
</protein>
<dbReference type="Gene3D" id="3.30.1360.40">
    <property type="match status" value="1"/>
</dbReference>
<dbReference type="InterPro" id="IPR013757">
    <property type="entry name" value="Topo_IIA_A_a_sf"/>
</dbReference>
<dbReference type="InterPro" id="IPR050220">
    <property type="entry name" value="Type_II_DNA_Topoisomerases"/>
</dbReference>
<dbReference type="NCBIfam" id="NF009397">
    <property type="entry name" value="PRK12758.1"/>
    <property type="match status" value="1"/>
</dbReference>
<keyword evidence="7" id="KW-0175">Coiled coil</keyword>
<feature type="active site" description="O-(5'-phospho-DNA)-tyrosine intermediate" evidence="6">
    <location>
        <position position="244"/>
    </location>
</feature>
<evidence type="ECO:0000256" key="1">
    <source>
        <dbReference type="ARBA" id="ARBA00000185"/>
    </source>
</evidence>
<accession>A0A448L2B3</accession>
<dbReference type="Gene3D" id="1.10.268.10">
    <property type="entry name" value="Topoisomerase, domain 3"/>
    <property type="match status" value="1"/>
</dbReference>
<dbReference type="PANTHER" id="PTHR43493">
    <property type="entry name" value="DNA GYRASE/TOPOISOMERASE SUBUNIT A"/>
    <property type="match status" value="1"/>
</dbReference>
<dbReference type="Proteomes" id="UP000274578">
    <property type="component" value="Chromosome 1"/>
</dbReference>
<dbReference type="GO" id="GO:0005524">
    <property type="term" value="F:ATP binding"/>
    <property type="evidence" value="ECO:0007669"/>
    <property type="project" value="InterPro"/>
</dbReference>
<dbReference type="NCBIfam" id="NF007209">
    <property type="entry name" value="PRK09631.1"/>
    <property type="match status" value="1"/>
</dbReference>
<gene>
    <name evidence="10" type="primary">gyrA_1</name>
    <name evidence="10" type="ORF">NCTC13071_00065</name>
</gene>
<evidence type="ECO:0000256" key="4">
    <source>
        <dbReference type="ARBA" id="ARBA00023125"/>
    </source>
</evidence>
<comment type="similarity">
    <text evidence="2">Belongs to the type II topoisomerase GyrA/ParC subunit family.</text>
</comment>
<dbReference type="EC" id="5.99.1.3" evidence="10"/>
<sequence length="1006" mass="115779">MNTFCCLSELKINFHRFVCNFLSLCLVLMNRYKFQCIYTEIQIRDVVSESYGWMRVVVSFHSGYGDCKLCPSRFEILFYLHIPIFLTTFVAIAENTKHKINYYMDDEIKDNEYLNEDENMVDDAHSNYKPADRFDASAVHHLSGMYKNWFLDYASYVILERAVPHIEDGLKPVQRRILHSMKRMDDGRYNKVANIVGHTMQFHPHGDASIGDALVQMGQKDLLIDCQGNWGNILTGDRAAAPRYIEARLSKFALDVVFNPKTTDWQLSYDGRNKEPITLPVKFPLLLAQGAEGIAVGLSSKLLPHNLNEICDAAIKYLRGEDFQLYPDFPTGGAIDVSKYNDGQRGGVLKVRAKIEKLDNKTLVIREIPFSKTTTTLIDSILKAIDKGKIKAKRVDDNTAAEVEIQVHLAPGVSSDKTMDALYAFSDCEINISPNCCVIEDNKPCFLTVSDVLRHGVDRTMGLLRKELQIRRGELLEQLFFASLERIFIEQRIYKEKKFEQAADMNEAVAFVDLKLTPFKPDFIREMTRDDILRLMEIKMQRILKFNKDKADELIARIKAEVAEIEHDLEHMTDVTINWFMFIKNKYGNEHPRHTEIRSFDTIDSAKVVEANQKLYINRQEGFIGTGLKKDEFVCNCSDIDDIIIFYKNGKYKIIKVADKIFVGKGIIWLQVFKKNDKRTIYNVVYKDGREGYYYMKRFNVTSMTRDREYDLTAGTPGSKVNYFTANPNGEAEIIKVVLEPDPKKKRQNIFLERDFSKVMIKSRGAKGVILTKQSIHRIGLKSQGHSTLGGRKVWFDPDVKRINYEEHGRFLGEFFDEDRILVILDNNDFYITNFDANNHYPDNIVRIEKWQPDKVWTAVLFDADNQGYPYIKRFTMDAMAKPQNFVGENANSRLVILTDVPFPRIKVTYGGHDAARSPEEIDAEQFIGQKGFKAKGKRISTWQIGTIEELEPVRFPEPEVQDDEDEVEEEPENLDPDAGKSQQQVIDELNGQLSLFPEDDANNTK</sequence>
<dbReference type="PANTHER" id="PTHR43493:SF5">
    <property type="entry name" value="DNA GYRASE SUBUNIT A, CHLOROPLASTIC_MITOCHONDRIAL"/>
    <property type="match status" value="1"/>
</dbReference>
<dbReference type="InterPro" id="IPR013758">
    <property type="entry name" value="Topo_IIA_A/C_ab"/>
</dbReference>
<dbReference type="GO" id="GO:0009330">
    <property type="term" value="C:DNA topoisomerase type II (double strand cut, ATP-hydrolyzing) complex"/>
    <property type="evidence" value="ECO:0007669"/>
    <property type="project" value="TreeGrafter"/>
</dbReference>
<organism evidence="10 11">
    <name type="scientific">Segatella oris</name>
    <dbReference type="NCBI Taxonomy" id="28135"/>
    <lineage>
        <taxon>Bacteria</taxon>
        <taxon>Pseudomonadati</taxon>
        <taxon>Bacteroidota</taxon>
        <taxon>Bacteroidia</taxon>
        <taxon>Bacteroidales</taxon>
        <taxon>Prevotellaceae</taxon>
        <taxon>Segatella</taxon>
    </lineage>
</organism>
<evidence type="ECO:0000256" key="2">
    <source>
        <dbReference type="ARBA" id="ARBA00008263"/>
    </source>
</evidence>
<evidence type="ECO:0000256" key="3">
    <source>
        <dbReference type="ARBA" id="ARBA00023029"/>
    </source>
</evidence>
<dbReference type="Pfam" id="PF00521">
    <property type="entry name" value="DNA_topoisoIV"/>
    <property type="match status" value="1"/>
</dbReference>
<dbReference type="AlphaFoldDB" id="A0A448L2B3"/>
<dbReference type="Gene3D" id="3.90.199.10">
    <property type="entry name" value="Topoisomerase II, domain 5"/>
    <property type="match status" value="1"/>
</dbReference>
<name>A0A448L2B3_9BACT</name>
<keyword evidence="4 6" id="KW-0238">DNA-binding</keyword>